<dbReference type="STRING" id="1969733.B5V00_16145"/>
<dbReference type="Proteomes" id="UP000193136">
    <property type="component" value="Unassembled WGS sequence"/>
</dbReference>
<accession>A0A1X0XLI4</accession>
<reference evidence="4 5" key="1">
    <citation type="submission" date="2017-03" db="EMBL/GenBank/DDBJ databases">
        <title>Genome sequence of Geothermobacter sp. EPR-M, Deep-Sea Iron Reducer.</title>
        <authorList>
            <person name="Tully B."/>
            <person name="Savalia P."/>
            <person name="Abuyen K."/>
            <person name="Baughan C."/>
            <person name="Romero E."/>
            <person name="Ronkowski C."/>
            <person name="Torres B."/>
            <person name="Tremblay J."/>
            <person name="Trujillo A."/>
            <person name="Tyler M."/>
            <person name="Perez-Rodriguez I."/>
            <person name="Amend J."/>
        </authorList>
    </citation>
    <scope>NUCLEOTIDE SEQUENCE [LARGE SCALE GENOMIC DNA]</scope>
    <source>
        <strain evidence="4 5">EPR-M</strain>
    </source>
</reference>
<evidence type="ECO:0000256" key="3">
    <source>
        <dbReference type="PROSITE-ProRule" id="PRU00339"/>
    </source>
</evidence>
<evidence type="ECO:0000313" key="5">
    <source>
        <dbReference type="Proteomes" id="UP000193136"/>
    </source>
</evidence>
<dbReference type="InterPro" id="IPR013105">
    <property type="entry name" value="TPR_2"/>
</dbReference>
<protein>
    <submittedName>
        <fullName evidence="4">Uncharacterized protein</fullName>
    </submittedName>
</protein>
<keyword evidence="5" id="KW-1185">Reference proteome</keyword>
<feature type="repeat" description="TPR" evidence="3">
    <location>
        <begin position="194"/>
        <end position="227"/>
    </location>
</feature>
<evidence type="ECO:0000313" key="4">
    <source>
        <dbReference type="EMBL" id="ORJ53687.1"/>
    </source>
</evidence>
<dbReference type="Gene3D" id="1.25.40.10">
    <property type="entry name" value="Tetratricopeptide repeat domain"/>
    <property type="match status" value="2"/>
</dbReference>
<keyword evidence="2 3" id="KW-0802">TPR repeat</keyword>
<name>A0A1X0XLI4_9BACT</name>
<evidence type="ECO:0000256" key="1">
    <source>
        <dbReference type="ARBA" id="ARBA00022737"/>
    </source>
</evidence>
<dbReference type="PROSITE" id="PS50005">
    <property type="entry name" value="TPR"/>
    <property type="match status" value="1"/>
</dbReference>
<dbReference type="Pfam" id="PF07719">
    <property type="entry name" value="TPR_2"/>
    <property type="match status" value="1"/>
</dbReference>
<dbReference type="AlphaFoldDB" id="A0A1X0XLI4"/>
<dbReference type="OrthoDB" id="5401247at2"/>
<comment type="caution">
    <text evidence="4">The sequence shown here is derived from an EMBL/GenBank/DDBJ whole genome shotgun (WGS) entry which is preliminary data.</text>
</comment>
<evidence type="ECO:0000256" key="2">
    <source>
        <dbReference type="ARBA" id="ARBA00022803"/>
    </source>
</evidence>
<dbReference type="EMBL" id="NAAD01000035">
    <property type="protein sequence ID" value="ORJ53687.1"/>
    <property type="molecule type" value="Genomic_DNA"/>
</dbReference>
<dbReference type="InterPro" id="IPR019734">
    <property type="entry name" value="TPR_rpt"/>
</dbReference>
<dbReference type="SUPFAM" id="SSF48452">
    <property type="entry name" value="TPR-like"/>
    <property type="match status" value="1"/>
</dbReference>
<sequence length="411" mass="45006">MAFFKKIFSKKDPLVVIENAYRQQAWAVVVSSAAELSPETLDRNPTVSAMVDEARKNLAEMNLEEAAARFAQGDVQAGREHLDLARQYGAGADAIQAILTQNMDESPDMDTESVSATPPKNTACTDCAGEQTLLEQAQQTDDWDLLLAGLPEEQAAAYRAKSDGFRQALQAAYAGQDEEACSLFAALPAEERDASVCYEQGAALARLGHFDEALALLDEVLDETPDHRLALDALMDIHLAGHPVAGLDERLDGIPESDRNAGFIAACRARLAWKEGRGPEVLECGEKALAAGEGSSDIVEMLAFIYEQQHQYDRAEQTLGLLSSAGCGGGVHSLLAEFWLRRRTHLDQALESFKSSARREPDNPRWVLRIGQAYLARGWRKDGIKLLNQLAGTEGLSEELREEIHRSLEKT</sequence>
<dbReference type="RefSeq" id="WP_085011839.1">
    <property type="nucleotide sequence ID" value="NZ_NAAD01000035.1"/>
</dbReference>
<gene>
    <name evidence="4" type="ORF">B5V00_16145</name>
</gene>
<dbReference type="InterPro" id="IPR011990">
    <property type="entry name" value="TPR-like_helical_dom_sf"/>
</dbReference>
<organism evidence="4 5">
    <name type="scientific">Geothermobacter hydrogeniphilus</name>
    <dbReference type="NCBI Taxonomy" id="1969733"/>
    <lineage>
        <taxon>Bacteria</taxon>
        <taxon>Pseudomonadati</taxon>
        <taxon>Thermodesulfobacteriota</taxon>
        <taxon>Desulfuromonadia</taxon>
        <taxon>Desulfuromonadales</taxon>
        <taxon>Geothermobacteraceae</taxon>
        <taxon>Geothermobacter</taxon>
    </lineage>
</organism>
<keyword evidence="1" id="KW-0677">Repeat</keyword>
<proteinExistence type="predicted"/>